<feature type="repeat" description="PPR" evidence="2">
    <location>
        <begin position="466"/>
        <end position="500"/>
    </location>
</feature>
<feature type="repeat" description="PPR" evidence="2">
    <location>
        <begin position="190"/>
        <end position="224"/>
    </location>
</feature>
<feature type="region of interest" description="Disordered" evidence="3">
    <location>
        <begin position="86"/>
        <end position="127"/>
    </location>
</feature>
<dbReference type="Pfam" id="PF23452">
    <property type="entry name" value="HPAT"/>
    <property type="match status" value="2"/>
</dbReference>
<feature type="transmembrane region" description="Helical" evidence="4">
    <location>
        <begin position="941"/>
        <end position="956"/>
    </location>
</feature>
<proteinExistence type="predicted"/>
<name>A0A5N6Q4Z7_9ASTR</name>
<feature type="transmembrane region" description="Helical" evidence="4">
    <location>
        <begin position="699"/>
        <end position="731"/>
    </location>
</feature>
<gene>
    <name evidence="7" type="ORF">E3N88_02709</name>
</gene>
<feature type="domain" description="Hydroxyproline O-arabinosyltransferase-like" evidence="6">
    <location>
        <begin position="1272"/>
        <end position="1441"/>
    </location>
</feature>
<dbReference type="PANTHER" id="PTHR47940">
    <property type="entry name" value="OS12G0283900 PROTEIN"/>
    <property type="match status" value="1"/>
</dbReference>
<protein>
    <submittedName>
        <fullName evidence="7">Uncharacterized protein</fullName>
    </submittedName>
</protein>
<feature type="repeat" description="PPR" evidence="2">
    <location>
        <begin position="225"/>
        <end position="259"/>
    </location>
</feature>
<dbReference type="Gene3D" id="1.25.40.10">
    <property type="entry name" value="Tetratricopeptide repeat domain"/>
    <property type="match status" value="4"/>
</dbReference>
<feature type="repeat" description="PPR" evidence="2">
    <location>
        <begin position="536"/>
        <end position="570"/>
    </location>
</feature>
<dbReference type="InterPro" id="IPR011990">
    <property type="entry name" value="TPR-like_helical_dom_sf"/>
</dbReference>
<feature type="compositionally biased region" description="Basic residues" evidence="3">
    <location>
        <begin position="1958"/>
        <end position="1970"/>
    </location>
</feature>
<keyword evidence="4" id="KW-1133">Transmembrane helix</keyword>
<dbReference type="Proteomes" id="UP000326396">
    <property type="component" value="Linkage Group LG1"/>
</dbReference>
<feature type="transmembrane region" description="Helical" evidence="4">
    <location>
        <begin position="1929"/>
        <end position="1950"/>
    </location>
</feature>
<dbReference type="OrthoDB" id="2015991at2759"/>
<feature type="region of interest" description="Disordered" evidence="3">
    <location>
        <begin position="1196"/>
        <end position="1237"/>
    </location>
</feature>
<keyword evidence="4" id="KW-0812">Transmembrane</keyword>
<feature type="repeat" description="PPR" evidence="2">
    <location>
        <begin position="501"/>
        <end position="535"/>
    </location>
</feature>
<feature type="compositionally biased region" description="Low complexity" evidence="3">
    <location>
        <begin position="993"/>
        <end position="1007"/>
    </location>
</feature>
<evidence type="ECO:0000256" key="3">
    <source>
        <dbReference type="SAM" id="MobiDB-lite"/>
    </source>
</evidence>
<evidence type="ECO:0000256" key="4">
    <source>
        <dbReference type="SAM" id="Phobius"/>
    </source>
</evidence>
<feature type="compositionally biased region" description="Basic and acidic residues" evidence="3">
    <location>
        <begin position="117"/>
        <end position="127"/>
    </location>
</feature>
<feature type="domain" description="Hydroxyproline O-arabinosyltransferase-like" evidence="6">
    <location>
        <begin position="1569"/>
        <end position="1824"/>
    </location>
</feature>
<dbReference type="NCBIfam" id="TIGR00756">
    <property type="entry name" value="PPR"/>
    <property type="match status" value="5"/>
</dbReference>
<feature type="transmembrane region" description="Helical" evidence="4">
    <location>
        <begin position="916"/>
        <end position="934"/>
    </location>
</feature>
<dbReference type="InterPro" id="IPR033443">
    <property type="entry name" value="PROP1-like_PPR_dom"/>
</dbReference>
<evidence type="ECO:0000259" key="6">
    <source>
        <dbReference type="Pfam" id="PF23452"/>
    </source>
</evidence>
<reference evidence="7 8" key="1">
    <citation type="submission" date="2019-05" db="EMBL/GenBank/DDBJ databases">
        <title>Mikania micrantha, genome provides insights into the molecular mechanism of rapid growth.</title>
        <authorList>
            <person name="Liu B."/>
        </authorList>
    </citation>
    <scope>NUCLEOTIDE SEQUENCE [LARGE SCALE GENOMIC DNA]</scope>
    <source>
        <strain evidence="7">NLD-2019</strain>
        <tissue evidence="7">Leaf</tissue>
    </source>
</reference>
<keyword evidence="1" id="KW-0677">Repeat</keyword>
<accession>A0A5N6Q4Z7</accession>
<feature type="transmembrane region" description="Helical" evidence="4">
    <location>
        <begin position="844"/>
        <end position="870"/>
    </location>
</feature>
<feature type="region of interest" description="Disordered" evidence="3">
    <location>
        <begin position="1958"/>
        <end position="1977"/>
    </location>
</feature>
<dbReference type="Pfam" id="PF17177">
    <property type="entry name" value="PPR_long"/>
    <property type="match status" value="1"/>
</dbReference>
<feature type="region of interest" description="Disordered" evidence="3">
    <location>
        <begin position="981"/>
        <end position="1007"/>
    </location>
</feature>
<feature type="repeat" description="PPR" evidence="2">
    <location>
        <begin position="606"/>
        <end position="640"/>
    </location>
</feature>
<keyword evidence="4" id="KW-0472">Membrane</keyword>
<feature type="domain" description="PROP1-like PPR" evidence="5">
    <location>
        <begin position="468"/>
        <end position="633"/>
    </location>
</feature>
<dbReference type="InterPro" id="IPR053343">
    <property type="entry name" value="PSII_mRNA-binding_protein"/>
</dbReference>
<feature type="compositionally biased region" description="Polar residues" evidence="3">
    <location>
        <begin position="982"/>
        <end position="992"/>
    </location>
</feature>
<sequence length="1990" mass="223815">MQALSILPSKTDCLLKLETPFHFIRRKRRNPRFFKGFRSGFDFRDSSDDLGYGFVSRCYWGSKNHSFGSSVVPLALAFEEQAVASKTDSNSVDEPVKEDNSDPDSFKKHHNLPLESTKGENKSKRVDTRALASSLRSAKTANDVETVLGDKGDLPLQVYSTIIRAFGRDKKMKSAIAVLEWLQQKNPGPNLFIYNSILGAIKQAEEFDHVERIMDDMMINGISPNVVTYNTLMGIALAQGREIEALALFDEIKTKGLSPSPASYSTALLSYRRMEDGFGALNFYDDFRNKYQNGEIGRNDKNEDWETEAKKLEDFVVRICYQVMRRWLVNSEDSSHKVLRLLTCMDQAGLQTGRAEHERLIWACTREEHYSVAKELYNRIRGGYGSDISLSVCNHVIWLLGKAKKWWAALEIYEDLLDKGPKPNNMSYELIVSHFNFLLTAARRKGIWRWGVQLLDKMQEKGLKPGSKEWNSVLIACSKASEPSAAIQIFTRMIENGEKPTIISYGALLSALEKGKLYDEALRVWKHMVKMGVEPNAYAYTIMASVYAAQGKFNIVESIIREMPVSGVELNAVTFNAIITACARNSMAGSAYEWFQRMEVEKIEPNEVSYEMLIVALAKDGKPKLAYDMYLRARVKGLSLCSKAYDALVEAACRGGVSIDLSLIGPVPPAAPPPPPESKKRTEISEDLEDLGDVSKSAIVAPIVCIIMTVGDSAIVLGLWPAHVIWAYFCILSAKRLGPVMKLVMCILIAPPLVLWPVCVVVGSIIGGLAYGVLGPVFGTLQAVGEGKTDKFRHCVTDGIWDTIKWSSTFVRDLMDVCLYSYFSMTDDLRKQDPPGGRIEIRVVYVPIAIFVGLLGFVVDFPIITVLAALKSPYMLLKGWHRLFHDCIGREGPFLETICVPFAGLAILLWPFAVAGAFLGSMLAGIFHGFYAAVVAYQESSFYLGICYIVAALSIYDEYSNDILDMPEGSCFPKPKYRKNAGLQSGSTTPSVSRPASFKKPPSRSSSFATPMIELKPLVLLDSLFEECRRQGELMVLERLITVKEIDDAKSGKASGRVISIGLPAYCLFQILLRSAKANSTGILLEDDMTEINTANRPKDGFYDWFLNPLLVMKDQIKAQNLTDSEAEYLGKLVLLSSDAEKLKSSNIGLPPESELRRAEFDALTRRLQGITKSISRYPTYRRRFENSIKSISEELDRRDTNRRRSASGSGSEGRFGRKYSNQRSFRTKTSNQEDVQEVERDIDISYSASKASGDNHLAPVCSFKICLQTFFKYPAINKPAGVVHWLKHSKDAQNVDWVVILDADMIIRGPILPWKIGAEKGRPVAAYYGYLVGCDNLLAKLHTKNPELCDKVGGLLAMHIDDLRALAPMWLSKTEEVREDTAHWATNLTGDIYGKGWISEMYGYSFGAAEVGLRHKINDNLMIYPGYIPREGVEPILMHYGLPFSVGNWSFSKLEHHEDNIVYDCGRLFPEPPYPRELRAIEPDQQKLRGLLLNIECINTLNQGLLLQHASSGCPKPKWSKYLSFLKSKNFNEMTGPKDLTPQSLQLMEIHHEEHIVNEPAKQDTKIHTLFSTECTPYFDWQTVGLMHSFNLSGQPGNITRLLSCTERDLERYQGHDLAPTHYVPSMSRHPLTGDWYPAINKPAAVLHWLNHVQTDAEYIVILDADMIMRGPITPWEFKAARGRPVSTPYDYLIGCDNELARLHTSHPEACDKVGGVIIMHIDDLRKFALLWLHKTEEVRADTAHYGKNITGDIYESGWISEMYGYSFGAAELKLHHVISGEILIYPGYVPEPGVNYRVFHYGLEFRVGNWSIDKADWRNTDLVNKCWAKFPDPPDPSEADQTNEDAYQRDLLSIECGKTLNEALLLHHERRKCGDPNSLGSPDPEMEDTMATQFDQIEKINHVTSNTSASVVDFSAESNQTFLDFRFWMIFLWGSSVLGVGLVMMVILRGRKGQKKRGKGFKNRRRSSHSGFWDMNEQDRTIHNADMA</sequence>
<evidence type="ECO:0000313" key="8">
    <source>
        <dbReference type="Proteomes" id="UP000326396"/>
    </source>
</evidence>
<dbReference type="PROSITE" id="PS51375">
    <property type="entry name" value="PPR"/>
    <property type="match status" value="7"/>
</dbReference>
<dbReference type="InterPro" id="IPR056508">
    <property type="entry name" value="HPAT-like"/>
</dbReference>
<dbReference type="PANTHER" id="PTHR47940:SF1">
    <property type="entry name" value="PROTEIN LOW PHOTOSYNTHETIC EFFICIENCY 1, CHLOROPLASTIC"/>
    <property type="match status" value="1"/>
</dbReference>
<feature type="repeat" description="PPR" evidence="2">
    <location>
        <begin position="571"/>
        <end position="605"/>
    </location>
</feature>
<evidence type="ECO:0000256" key="1">
    <source>
        <dbReference type="ARBA" id="ARBA00022737"/>
    </source>
</evidence>
<dbReference type="EMBL" id="SZYD01000001">
    <property type="protein sequence ID" value="KAD7479573.1"/>
    <property type="molecule type" value="Genomic_DNA"/>
</dbReference>
<organism evidence="7 8">
    <name type="scientific">Mikania micrantha</name>
    <name type="common">bitter vine</name>
    <dbReference type="NCBI Taxonomy" id="192012"/>
    <lineage>
        <taxon>Eukaryota</taxon>
        <taxon>Viridiplantae</taxon>
        <taxon>Streptophyta</taxon>
        <taxon>Embryophyta</taxon>
        <taxon>Tracheophyta</taxon>
        <taxon>Spermatophyta</taxon>
        <taxon>Magnoliopsida</taxon>
        <taxon>eudicotyledons</taxon>
        <taxon>Gunneridae</taxon>
        <taxon>Pentapetalae</taxon>
        <taxon>asterids</taxon>
        <taxon>campanulids</taxon>
        <taxon>Asterales</taxon>
        <taxon>Asteraceae</taxon>
        <taxon>Asteroideae</taxon>
        <taxon>Heliantheae alliance</taxon>
        <taxon>Eupatorieae</taxon>
        <taxon>Mikania</taxon>
    </lineage>
</organism>
<evidence type="ECO:0000256" key="2">
    <source>
        <dbReference type="PROSITE-ProRule" id="PRU00708"/>
    </source>
</evidence>
<feature type="transmembrane region" description="Helical" evidence="4">
    <location>
        <begin position="743"/>
        <end position="771"/>
    </location>
</feature>
<keyword evidence="8" id="KW-1185">Reference proteome</keyword>
<evidence type="ECO:0000259" key="5">
    <source>
        <dbReference type="Pfam" id="PF17177"/>
    </source>
</evidence>
<evidence type="ECO:0000313" key="7">
    <source>
        <dbReference type="EMBL" id="KAD7479573.1"/>
    </source>
</evidence>
<dbReference type="Pfam" id="PF13041">
    <property type="entry name" value="PPR_2"/>
    <property type="match status" value="1"/>
</dbReference>
<dbReference type="InterPro" id="IPR002885">
    <property type="entry name" value="PPR_rpt"/>
</dbReference>
<feature type="compositionally biased region" description="Polar residues" evidence="3">
    <location>
        <begin position="1220"/>
        <end position="1234"/>
    </location>
</feature>
<feature type="compositionally biased region" description="Basic and acidic residues" evidence="3">
    <location>
        <begin position="94"/>
        <end position="106"/>
    </location>
</feature>
<comment type="caution">
    <text evidence="7">The sequence shown here is derived from an EMBL/GenBank/DDBJ whole genome shotgun (WGS) entry which is preliminary data.</text>
</comment>